<accession>A0A2H3KXZ1</accession>
<evidence type="ECO:0000313" key="1">
    <source>
        <dbReference type="EMBL" id="PDW00381.1"/>
    </source>
</evidence>
<reference evidence="1 2" key="1">
    <citation type="submission" date="2016-05" db="EMBL/GenBank/DDBJ databases">
        <authorList>
            <person name="Lavstsen T."/>
            <person name="Jespersen J.S."/>
        </authorList>
    </citation>
    <scope>NUCLEOTIDE SEQUENCE [LARGE SCALE GENOMIC DNA]</scope>
    <source>
        <strain evidence="1 2">B7-9</strain>
    </source>
</reference>
<gene>
    <name evidence="1" type="ORF">A9Q02_21805</name>
</gene>
<protein>
    <submittedName>
        <fullName evidence="1">Uncharacterized protein</fullName>
    </submittedName>
</protein>
<comment type="caution">
    <text evidence="1">The sequence shown here is derived from an EMBL/GenBank/DDBJ whole genome shotgun (WGS) entry which is preliminary data.</text>
</comment>
<dbReference type="AlphaFoldDB" id="A0A2H3KXZ1"/>
<keyword evidence="2" id="KW-1185">Reference proteome</keyword>
<dbReference type="EMBL" id="LYXE01000045">
    <property type="protein sequence ID" value="PDW00381.1"/>
    <property type="molecule type" value="Genomic_DNA"/>
</dbReference>
<organism evidence="1 2">
    <name type="scientific">Candidatus Chloroploca asiatica</name>
    <dbReference type="NCBI Taxonomy" id="1506545"/>
    <lineage>
        <taxon>Bacteria</taxon>
        <taxon>Bacillati</taxon>
        <taxon>Chloroflexota</taxon>
        <taxon>Chloroflexia</taxon>
        <taxon>Chloroflexales</taxon>
        <taxon>Chloroflexineae</taxon>
        <taxon>Oscillochloridaceae</taxon>
        <taxon>Candidatus Chloroploca</taxon>
    </lineage>
</organism>
<evidence type="ECO:0000313" key="2">
    <source>
        <dbReference type="Proteomes" id="UP000220922"/>
    </source>
</evidence>
<proteinExistence type="predicted"/>
<name>A0A2H3KXZ1_9CHLR</name>
<sequence length="61" mass="6940">MVLMSTRPGVITEIVEVPLPEERWAVRRDSPQLLEVARYVSNRIADEVRKAQLAEQEGGYS</sequence>
<dbReference type="Proteomes" id="UP000220922">
    <property type="component" value="Unassembled WGS sequence"/>
</dbReference>